<dbReference type="Pfam" id="PF18770">
    <property type="entry name" value="Arm_vescicular"/>
    <property type="match status" value="1"/>
</dbReference>
<organism evidence="24 25">
    <name type="scientific">Sus scrofa</name>
    <name type="common">Pig</name>
    <dbReference type="NCBI Taxonomy" id="9823"/>
    <lineage>
        <taxon>Eukaryota</taxon>
        <taxon>Metazoa</taxon>
        <taxon>Chordata</taxon>
        <taxon>Craniata</taxon>
        <taxon>Vertebrata</taxon>
        <taxon>Euteleostomi</taxon>
        <taxon>Mammalia</taxon>
        <taxon>Eutheria</taxon>
        <taxon>Laurasiatheria</taxon>
        <taxon>Artiodactyla</taxon>
        <taxon>Suina</taxon>
        <taxon>Suidae</taxon>
        <taxon>Sus</taxon>
    </lineage>
</organism>
<evidence type="ECO:0000256" key="11">
    <source>
        <dbReference type="ARBA" id="ARBA00022990"/>
    </source>
</evidence>
<dbReference type="AlphaFoldDB" id="A0A8D1KLI6"/>
<dbReference type="InterPro" id="IPR024095">
    <property type="entry name" value="Vesicle_P115"/>
</dbReference>
<evidence type="ECO:0000256" key="19">
    <source>
        <dbReference type="PROSITE-ProRule" id="PRU00259"/>
    </source>
</evidence>
<evidence type="ECO:0000256" key="17">
    <source>
        <dbReference type="ARBA" id="ARBA00080851"/>
    </source>
</evidence>
<feature type="coiled-coil region" evidence="20">
    <location>
        <begin position="626"/>
        <end position="674"/>
    </location>
</feature>
<dbReference type="Pfam" id="PF04871">
    <property type="entry name" value="Uso1_p115_C"/>
    <property type="match status" value="1"/>
</dbReference>
<dbReference type="InterPro" id="IPR006955">
    <property type="entry name" value="Uso1_p115_C"/>
</dbReference>
<dbReference type="GO" id="GO:0048280">
    <property type="term" value="P:vesicle fusion with Golgi apparatus"/>
    <property type="evidence" value="ECO:0007669"/>
    <property type="project" value="InterPro"/>
</dbReference>
<dbReference type="PANTHER" id="PTHR10013:SF0">
    <property type="entry name" value="GENERAL VESICULAR TRANSPORT FACTOR P115"/>
    <property type="match status" value="1"/>
</dbReference>
<keyword evidence="13 20" id="KW-0175">Coiled coil</keyword>
<keyword evidence="14" id="KW-0472">Membrane</keyword>
<dbReference type="Pfam" id="PF04869">
    <property type="entry name" value="Uso1_p115_head"/>
    <property type="match status" value="2"/>
</dbReference>
<keyword evidence="7" id="KW-0597">Phosphoprotein</keyword>
<dbReference type="InterPro" id="IPR006953">
    <property type="entry name" value="Vesicle_Uso1_P115_head"/>
</dbReference>
<dbReference type="InterPro" id="IPR000225">
    <property type="entry name" value="Armadillo"/>
</dbReference>
<proteinExistence type="inferred from homology"/>
<keyword evidence="5" id="KW-0813">Transport</keyword>
<evidence type="ECO:0000259" key="23">
    <source>
        <dbReference type="Pfam" id="PF04871"/>
    </source>
</evidence>
<feature type="compositionally biased region" description="Polar residues" evidence="21">
    <location>
        <begin position="737"/>
        <end position="754"/>
    </location>
</feature>
<evidence type="ECO:0000256" key="5">
    <source>
        <dbReference type="ARBA" id="ARBA00022448"/>
    </source>
</evidence>
<evidence type="ECO:0000256" key="6">
    <source>
        <dbReference type="ARBA" id="ARBA00022490"/>
    </source>
</evidence>
<evidence type="ECO:0000259" key="22">
    <source>
        <dbReference type="Pfam" id="PF04869"/>
    </source>
</evidence>
<evidence type="ECO:0000256" key="16">
    <source>
        <dbReference type="ARBA" id="ARBA00075954"/>
    </source>
</evidence>
<dbReference type="Gene3D" id="1.25.10.10">
    <property type="entry name" value="Leucine-rich Repeat Variant"/>
    <property type="match status" value="1"/>
</dbReference>
<dbReference type="Ensembl" id="ENSSSCT00040101430.1">
    <property type="protein sequence ID" value="ENSSSCP00040045703.1"/>
    <property type="gene ID" value="ENSSSCG00040073046.1"/>
</dbReference>
<dbReference type="PROSITE" id="PS50176">
    <property type="entry name" value="ARM_REPEAT"/>
    <property type="match status" value="1"/>
</dbReference>
<evidence type="ECO:0000256" key="20">
    <source>
        <dbReference type="SAM" id="Coils"/>
    </source>
</evidence>
<evidence type="ECO:0000313" key="25">
    <source>
        <dbReference type="Proteomes" id="UP000694722"/>
    </source>
</evidence>
<dbReference type="SUPFAM" id="SSF48371">
    <property type="entry name" value="ARM repeat"/>
    <property type="match status" value="1"/>
</dbReference>
<feature type="region of interest" description="Disordered" evidence="21">
    <location>
        <begin position="737"/>
        <end position="760"/>
    </location>
</feature>
<evidence type="ECO:0000256" key="1">
    <source>
        <dbReference type="ARBA" id="ARBA00004395"/>
    </source>
</evidence>
<keyword evidence="8" id="KW-0677">Repeat</keyword>
<keyword evidence="11" id="KW-0007">Acetylation</keyword>
<evidence type="ECO:0000256" key="13">
    <source>
        <dbReference type="ARBA" id="ARBA00023054"/>
    </source>
</evidence>
<evidence type="ECO:0000256" key="4">
    <source>
        <dbReference type="ARBA" id="ARBA00018243"/>
    </source>
</evidence>
<dbReference type="InterPro" id="IPR041209">
    <property type="entry name" value="P115_Arm_rpt"/>
</dbReference>
<dbReference type="InterPro" id="IPR011989">
    <property type="entry name" value="ARM-like"/>
</dbReference>
<evidence type="ECO:0000256" key="12">
    <source>
        <dbReference type="ARBA" id="ARBA00023034"/>
    </source>
</evidence>
<keyword evidence="12" id="KW-0333">Golgi apparatus</keyword>
<gene>
    <name evidence="24" type="primary">USO1</name>
</gene>
<feature type="domain" description="Vesicle tethering protein Uso1/P115-like head" evidence="22">
    <location>
        <begin position="499"/>
        <end position="602"/>
    </location>
</feature>
<evidence type="ECO:0000256" key="7">
    <source>
        <dbReference type="ARBA" id="ARBA00022553"/>
    </source>
</evidence>
<comment type="similarity">
    <text evidence="3">Belongs to the VDP/USO1/EDE1 family.</text>
</comment>
<feature type="repeat" description="ARM" evidence="19">
    <location>
        <begin position="60"/>
        <end position="97"/>
    </location>
</feature>
<dbReference type="SMART" id="SM00185">
    <property type="entry name" value="ARM"/>
    <property type="match status" value="3"/>
</dbReference>
<dbReference type="PANTHER" id="PTHR10013">
    <property type="entry name" value="GENERAL VESICULAR TRANSPORT FACTOR P115"/>
    <property type="match status" value="1"/>
</dbReference>
<evidence type="ECO:0000313" key="24">
    <source>
        <dbReference type="Ensembl" id="ENSSSCP00040045703.1"/>
    </source>
</evidence>
<dbReference type="Proteomes" id="UP000694722">
    <property type="component" value="Unplaced"/>
</dbReference>
<keyword evidence="10" id="KW-0653">Protein transport</keyword>
<name>A0A8D1KLI6_PIG</name>
<accession>A0A8D1KLI6</accession>
<evidence type="ECO:0000256" key="8">
    <source>
        <dbReference type="ARBA" id="ARBA00022737"/>
    </source>
</evidence>
<evidence type="ECO:0000256" key="3">
    <source>
        <dbReference type="ARBA" id="ARBA00006960"/>
    </source>
</evidence>
<evidence type="ECO:0000256" key="18">
    <source>
        <dbReference type="ARBA" id="ARBA00083407"/>
    </source>
</evidence>
<keyword evidence="6" id="KW-0963">Cytoplasm</keyword>
<evidence type="ECO:0000256" key="14">
    <source>
        <dbReference type="ARBA" id="ARBA00023136"/>
    </source>
</evidence>
<dbReference type="GO" id="GO:0005829">
    <property type="term" value="C:cytosol"/>
    <property type="evidence" value="ECO:0007669"/>
    <property type="project" value="UniProtKB-SubCell"/>
</dbReference>
<feature type="domain" description="Vesicle tethering protein Uso1/P115-like head" evidence="22">
    <location>
        <begin position="351"/>
        <end position="489"/>
    </location>
</feature>
<evidence type="ECO:0000256" key="15">
    <source>
        <dbReference type="ARBA" id="ARBA00058762"/>
    </source>
</evidence>
<comment type="function">
    <text evidence="15">General vesicular transport factor required for intercisternal transport in the Golgi stack; it is required for transcytotic fusion and/or subsequent binding of the vesicles to the target membrane. May well act as a vesicular anchor by interacting with the target membrane and holding the vesicular and target membranes in proximity.</text>
</comment>
<evidence type="ECO:0000256" key="21">
    <source>
        <dbReference type="SAM" id="MobiDB-lite"/>
    </source>
</evidence>
<feature type="domain" description="Uso1/p115-like vesicle tethering protein C-terminal" evidence="23">
    <location>
        <begin position="782"/>
        <end position="909"/>
    </location>
</feature>
<dbReference type="InterPro" id="IPR016024">
    <property type="entry name" value="ARM-type_fold"/>
</dbReference>
<reference evidence="24" key="1">
    <citation type="submission" date="2025-08" db="UniProtKB">
        <authorList>
            <consortium name="Ensembl"/>
        </authorList>
    </citation>
    <scope>IDENTIFICATION</scope>
</reference>
<dbReference type="GO" id="GO:0006886">
    <property type="term" value="P:intracellular protein transport"/>
    <property type="evidence" value="ECO:0007669"/>
    <property type="project" value="InterPro"/>
</dbReference>
<protein>
    <recommendedName>
        <fullName evidence="4">General vesicular transport factor p115</fullName>
    </recommendedName>
    <alternativeName>
        <fullName evidence="16">Protein USO1 homolog</fullName>
    </alternativeName>
    <alternativeName>
        <fullName evidence="17">Transcytosis-associated protein</fullName>
    </alternativeName>
    <alternativeName>
        <fullName evidence="18">Vesicle-docking protein</fullName>
    </alternativeName>
</protein>
<dbReference type="GO" id="GO:0000139">
    <property type="term" value="C:Golgi membrane"/>
    <property type="evidence" value="ECO:0007669"/>
    <property type="project" value="UniProtKB-SubCell"/>
</dbReference>
<comment type="subcellular location">
    <subcellularLocation>
        <location evidence="2">Cytoplasm</location>
        <location evidence="2">Cytosol</location>
    </subcellularLocation>
    <subcellularLocation>
        <location evidence="1">Golgi apparatus membrane</location>
        <topology evidence="1">Peripheral membrane protein</topology>
    </subcellularLocation>
</comment>
<dbReference type="FunFam" id="1.25.10.10:FF:000054">
    <property type="entry name" value="General vesicular transport factor p115"/>
    <property type="match status" value="1"/>
</dbReference>
<evidence type="ECO:0000256" key="10">
    <source>
        <dbReference type="ARBA" id="ARBA00022927"/>
    </source>
</evidence>
<evidence type="ECO:0000256" key="2">
    <source>
        <dbReference type="ARBA" id="ARBA00004514"/>
    </source>
</evidence>
<sequence length="916" mass="102755">MNFLRGVMGGQSAGPQHTEAETIQKLCDRVASSTLLDDRRNAVRALKSLSKKYRLEVGIQAMEHLIHVLQTDRSDSEIIGYALDTLYNIISNDEEEEVDDVEEENSTRQSEDLGSQFTEIFIKQQENVTLLLSLLEEFDFHVRWPGVKLLTSLLKQLGPQVQQIILVSPMGVSRLMDLLADSREVIRNDGVLLLQALTRNNGAIQKIVAFENAFERLLDIITEEGNSDGGIVVEDCLILLQNLLKNNNSNQNFFKEGSYIQRMKPWFEVGDENSGWSAQKVTNLHLMLQLVRVLVSPNNPPGATSSCQKAMFQCGLLQQLCTILMATGVPADILTETINTVSEVIRGCQVNQDYFASVNAPSNPPRPAIVVLLMSMVNERQPFVLRCAVLYCFQCFLYKNQKGQGEIVSTLLPSTIDATGISVSAGQLLCGGLFSTDSLSNWCAAVALAHALQENATQKEQLLRVQLATSIGNPPVSLLQQCTNILSQGDKIDRRLTGQIAENLGEEEQLVQGLCALLLGISIYFNDNSLESYTKEKLKQLIEKRIGKENFIEKLGFISKHEFYSRASQKPQPNFPSPEYMRFDHEFTKLVKELEGVITKAIHKSSEEDKKEEEVKKTLEQHDSIVTHYKNMIREQDLQLEELKQQISTLKCQNEQLQTAVTQQVSQIQQHKDQYNLLKVQLGKDNQPQGSYNDGSQMNGIQPEEIGRLREEIEELKSNQELLQNQLAEKDSLIENLKSSQPSPGANEESSATDSARDSEQIADLKQELATLKSQLNSQSIEITKLQTEKQELLQKTEAFAKSVPEPEQSETVTAAKATDVEGRLSALLQETKELKNEIKALSEERTAIKEQLDASNSTIAILQNEKNKLEVDITDSKKEQDDLLVLLADQDQKIFSLKNKLKELGHPVRLQCFQK</sequence>
<keyword evidence="9" id="KW-0931">ER-Golgi transport</keyword>
<evidence type="ECO:0000256" key="9">
    <source>
        <dbReference type="ARBA" id="ARBA00022892"/>
    </source>
</evidence>